<evidence type="ECO:0000256" key="2">
    <source>
        <dbReference type="PROSITE-ProRule" id="PRU00169"/>
    </source>
</evidence>
<dbReference type="Pfam" id="PF00072">
    <property type="entry name" value="Response_reg"/>
    <property type="match status" value="1"/>
</dbReference>
<proteinExistence type="predicted"/>
<evidence type="ECO:0000313" key="4">
    <source>
        <dbReference type="EMBL" id="OGZ10664.1"/>
    </source>
</evidence>
<dbReference type="InterPro" id="IPR011006">
    <property type="entry name" value="CheY-like_superfamily"/>
</dbReference>
<evidence type="ECO:0000313" key="5">
    <source>
        <dbReference type="Proteomes" id="UP000177996"/>
    </source>
</evidence>
<protein>
    <recommendedName>
        <fullName evidence="3">Response regulatory domain-containing protein</fullName>
    </recommendedName>
</protein>
<reference evidence="4 5" key="1">
    <citation type="journal article" date="2016" name="Nat. Commun.">
        <title>Thousands of microbial genomes shed light on interconnected biogeochemical processes in an aquifer system.</title>
        <authorList>
            <person name="Anantharaman K."/>
            <person name="Brown C.T."/>
            <person name="Hug L.A."/>
            <person name="Sharon I."/>
            <person name="Castelle C.J."/>
            <person name="Probst A.J."/>
            <person name="Thomas B.C."/>
            <person name="Singh A."/>
            <person name="Wilkins M.J."/>
            <person name="Karaoz U."/>
            <person name="Brodie E.L."/>
            <person name="Williams K.H."/>
            <person name="Hubbard S.S."/>
            <person name="Banfield J.F."/>
        </authorList>
    </citation>
    <scope>NUCLEOTIDE SEQUENCE [LARGE SCALE GENOMIC DNA]</scope>
</reference>
<organism evidence="4 5">
    <name type="scientific">Candidatus Lloydbacteria bacterium RIFCSPHIGHO2_02_FULL_50_13</name>
    <dbReference type="NCBI Taxonomy" id="1798661"/>
    <lineage>
        <taxon>Bacteria</taxon>
        <taxon>Candidatus Lloydiibacteriota</taxon>
    </lineage>
</organism>
<dbReference type="InterPro" id="IPR001789">
    <property type="entry name" value="Sig_transdc_resp-reg_receiver"/>
</dbReference>
<dbReference type="SMART" id="SM00448">
    <property type="entry name" value="REC"/>
    <property type="match status" value="1"/>
</dbReference>
<feature type="modified residue" description="4-aspartylphosphate" evidence="2">
    <location>
        <position position="58"/>
    </location>
</feature>
<dbReference type="Proteomes" id="UP000177996">
    <property type="component" value="Unassembled WGS sequence"/>
</dbReference>
<dbReference type="InterPro" id="IPR050595">
    <property type="entry name" value="Bact_response_regulator"/>
</dbReference>
<evidence type="ECO:0000256" key="1">
    <source>
        <dbReference type="ARBA" id="ARBA00022553"/>
    </source>
</evidence>
<name>A0A1G2DAL3_9BACT</name>
<dbReference type="PROSITE" id="PS50110">
    <property type="entry name" value="RESPONSE_REGULATORY"/>
    <property type="match status" value="1"/>
</dbReference>
<feature type="domain" description="Response regulatory" evidence="3">
    <location>
        <begin position="8"/>
        <end position="123"/>
    </location>
</feature>
<accession>A0A1G2DAL3</accession>
<comment type="caution">
    <text evidence="4">The sequence shown here is derived from an EMBL/GenBank/DDBJ whole genome shotgun (WGS) entry which is preliminary data.</text>
</comment>
<dbReference type="STRING" id="1798661.A3D65_06830"/>
<evidence type="ECO:0000259" key="3">
    <source>
        <dbReference type="PROSITE" id="PS50110"/>
    </source>
</evidence>
<dbReference type="Gene3D" id="3.40.50.2300">
    <property type="match status" value="1"/>
</dbReference>
<dbReference type="EMBL" id="MHLL01000005">
    <property type="protein sequence ID" value="OGZ10664.1"/>
    <property type="molecule type" value="Genomic_DNA"/>
</dbReference>
<dbReference type="PANTHER" id="PTHR44591:SF3">
    <property type="entry name" value="RESPONSE REGULATORY DOMAIN-CONTAINING PROTEIN"/>
    <property type="match status" value="1"/>
</dbReference>
<dbReference type="GO" id="GO:0000160">
    <property type="term" value="P:phosphorelay signal transduction system"/>
    <property type="evidence" value="ECO:0007669"/>
    <property type="project" value="InterPro"/>
</dbReference>
<dbReference type="SUPFAM" id="SSF52172">
    <property type="entry name" value="CheY-like"/>
    <property type="match status" value="1"/>
</dbReference>
<gene>
    <name evidence="4" type="ORF">A3D65_06830</name>
</gene>
<keyword evidence="1 2" id="KW-0597">Phosphoprotein</keyword>
<dbReference type="PANTHER" id="PTHR44591">
    <property type="entry name" value="STRESS RESPONSE REGULATOR PROTEIN 1"/>
    <property type="match status" value="1"/>
</dbReference>
<dbReference type="AlphaFoldDB" id="A0A1G2DAL3"/>
<sequence>METPKQKYILVIEDDNVLAGMMKQSLEGAGFRVAHAQNGEEGKTMATEGTPPDLMIVDIDMPKIDGITMLKMLRAKGLNVPAFVLTNFNQTEHVADAAEAGILEYLVKADWEIDQIVEKVKMRLAPTKTA</sequence>